<keyword evidence="1" id="KW-1133">Transmembrane helix</keyword>
<keyword evidence="1" id="KW-0812">Transmembrane</keyword>
<feature type="transmembrane region" description="Helical" evidence="1">
    <location>
        <begin position="107"/>
        <end position="125"/>
    </location>
</feature>
<feature type="transmembrane region" description="Helical" evidence="1">
    <location>
        <begin position="203"/>
        <end position="222"/>
    </location>
</feature>
<proteinExistence type="predicted"/>
<evidence type="ECO:0000313" key="3">
    <source>
        <dbReference type="Proteomes" id="UP000318138"/>
    </source>
</evidence>
<keyword evidence="3" id="KW-1185">Reference proteome</keyword>
<reference evidence="3" key="1">
    <citation type="submission" date="2019-07" db="EMBL/GenBank/DDBJ databases">
        <title>Bacillus alkalisoli sp. nov. isolated from saline soil.</title>
        <authorList>
            <person name="Sun J.-Q."/>
            <person name="Xu L."/>
        </authorList>
    </citation>
    <scope>NUCLEOTIDE SEQUENCE [LARGE SCALE GENOMIC DNA]</scope>
    <source>
        <strain evidence="3">M4U3P1</strain>
    </source>
</reference>
<dbReference type="RefSeq" id="WP_176010964.1">
    <property type="nucleotide sequence ID" value="NZ_CP041372.2"/>
</dbReference>
<feature type="transmembrane region" description="Helical" evidence="1">
    <location>
        <begin position="85"/>
        <end position="101"/>
    </location>
</feature>
<protein>
    <recommendedName>
        <fullName evidence="4">Tryptophan-rich sensory protein</fullName>
    </recommendedName>
</protein>
<evidence type="ECO:0000256" key="1">
    <source>
        <dbReference type="SAM" id="Phobius"/>
    </source>
</evidence>
<dbReference type="Proteomes" id="UP000318138">
    <property type="component" value="Chromosome"/>
</dbReference>
<organism evidence="2 3">
    <name type="scientific">Paenalkalicoccus suaedae</name>
    <dbReference type="NCBI Taxonomy" id="2592382"/>
    <lineage>
        <taxon>Bacteria</taxon>
        <taxon>Bacillati</taxon>
        <taxon>Bacillota</taxon>
        <taxon>Bacilli</taxon>
        <taxon>Bacillales</taxon>
        <taxon>Bacillaceae</taxon>
        <taxon>Paenalkalicoccus</taxon>
    </lineage>
</organism>
<accession>A0A859FJL9</accession>
<gene>
    <name evidence="2" type="ORF">FLK61_41110</name>
</gene>
<feature type="transmembrane region" description="Helical" evidence="1">
    <location>
        <begin position="51"/>
        <end position="73"/>
    </location>
</feature>
<feature type="transmembrane region" description="Helical" evidence="1">
    <location>
        <begin position="174"/>
        <end position="196"/>
    </location>
</feature>
<dbReference type="AlphaFoldDB" id="A0A859FJL9"/>
<keyword evidence="1" id="KW-0472">Membrane</keyword>
<evidence type="ECO:0008006" key="4">
    <source>
        <dbReference type="Google" id="ProtNLM"/>
    </source>
</evidence>
<sequence>MRIIQWLRKKWKRLAVLLLAIFQPVSVILVERGGNELFSGEGTDPFIIPAGYAFSIWSLIVLGTIAYGIYQLLPRTYSKNIYDDIALPAIAVFSGFALWIWSASNEWLAATVLIFIAMGVVLRTISLKLKQEPLSKLEKGIVRFSFSCYYGWTTVAIFANTASALHYYGLPNDGVLGIAWQALILVGATLTSSALLREMPRNITYFATIMWAFIAIVIGTVLVGTEAILLTMLAVAATAYLIVTWRGRRKYSSQTKFAY</sequence>
<dbReference type="KEGG" id="psua:FLK61_41110"/>
<name>A0A859FJL9_9BACI</name>
<dbReference type="EMBL" id="CP041372">
    <property type="protein sequence ID" value="QKS72997.1"/>
    <property type="molecule type" value="Genomic_DNA"/>
</dbReference>
<feature type="transmembrane region" description="Helical" evidence="1">
    <location>
        <begin position="146"/>
        <end position="168"/>
    </location>
</feature>
<feature type="transmembrane region" description="Helical" evidence="1">
    <location>
        <begin position="228"/>
        <end position="247"/>
    </location>
</feature>
<evidence type="ECO:0000313" key="2">
    <source>
        <dbReference type="EMBL" id="QKS72997.1"/>
    </source>
</evidence>